<proteinExistence type="predicted"/>
<dbReference type="InterPro" id="IPR011701">
    <property type="entry name" value="MFS"/>
</dbReference>
<evidence type="ECO:0000256" key="7">
    <source>
        <dbReference type="SAM" id="Phobius"/>
    </source>
</evidence>
<feature type="transmembrane region" description="Helical" evidence="7">
    <location>
        <begin position="235"/>
        <end position="257"/>
    </location>
</feature>
<comment type="subcellular location">
    <subcellularLocation>
        <location evidence="1">Cell membrane</location>
        <topology evidence="1">Multi-pass membrane protein</topology>
    </subcellularLocation>
</comment>
<feature type="transmembrane region" description="Helical" evidence="7">
    <location>
        <begin position="24"/>
        <end position="46"/>
    </location>
</feature>
<dbReference type="GO" id="GO:0005886">
    <property type="term" value="C:plasma membrane"/>
    <property type="evidence" value="ECO:0007669"/>
    <property type="project" value="UniProtKB-SubCell"/>
</dbReference>
<feature type="transmembrane region" description="Helical" evidence="7">
    <location>
        <begin position="327"/>
        <end position="352"/>
    </location>
</feature>
<keyword evidence="2" id="KW-0813">Transport</keyword>
<dbReference type="Pfam" id="PF07690">
    <property type="entry name" value="MFS_1"/>
    <property type="match status" value="1"/>
</dbReference>
<dbReference type="Proteomes" id="UP000477750">
    <property type="component" value="Unassembled WGS sequence"/>
</dbReference>
<evidence type="ECO:0000259" key="8">
    <source>
        <dbReference type="PROSITE" id="PS50850"/>
    </source>
</evidence>
<evidence type="ECO:0000256" key="1">
    <source>
        <dbReference type="ARBA" id="ARBA00004651"/>
    </source>
</evidence>
<organism evidence="9 10">
    <name type="scientific">Glycomyces albidus</name>
    <dbReference type="NCBI Taxonomy" id="2656774"/>
    <lineage>
        <taxon>Bacteria</taxon>
        <taxon>Bacillati</taxon>
        <taxon>Actinomycetota</taxon>
        <taxon>Actinomycetes</taxon>
        <taxon>Glycomycetales</taxon>
        <taxon>Glycomycetaceae</taxon>
        <taxon>Glycomyces</taxon>
    </lineage>
</organism>
<dbReference type="InterPro" id="IPR020846">
    <property type="entry name" value="MFS_dom"/>
</dbReference>
<dbReference type="Gene3D" id="1.20.1250.20">
    <property type="entry name" value="MFS general substrate transporter like domains"/>
    <property type="match status" value="1"/>
</dbReference>
<gene>
    <name evidence="9" type="ORF">GFD30_00300</name>
</gene>
<dbReference type="EMBL" id="WIAO01000001">
    <property type="protein sequence ID" value="MQM24022.1"/>
    <property type="molecule type" value="Genomic_DNA"/>
</dbReference>
<feature type="transmembrane region" description="Helical" evidence="7">
    <location>
        <begin position="358"/>
        <end position="377"/>
    </location>
</feature>
<dbReference type="InterPro" id="IPR050171">
    <property type="entry name" value="MFS_Transporters"/>
</dbReference>
<evidence type="ECO:0000256" key="3">
    <source>
        <dbReference type="ARBA" id="ARBA00022475"/>
    </source>
</evidence>
<accession>A0A6L5G1H7</accession>
<reference evidence="9 10" key="1">
    <citation type="submission" date="2019-10" db="EMBL/GenBank/DDBJ databases">
        <title>Glycomyces albidus sp. nov., a novel actinomycete isolated from rhizosphere soil of wheat (Triticum aestivum L.).</title>
        <authorList>
            <person name="Qian L."/>
        </authorList>
    </citation>
    <scope>NUCLEOTIDE SEQUENCE [LARGE SCALE GENOMIC DNA]</scope>
    <source>
        <strain evidence="9 10">NEAU-7082</strain>
    </source>
</reference>
<feature type="transmembrane region" description="Helical" evidence="7">
    <location>
        <begin position="204"/>
        <end position="223"/>
    </location>
</feature>
<dbReference type="InterPro" id="IPR005829">
    <property type="entry name" value="Sugar_transporter_CS"/>
</dbReference>
<feature type="transmembrane region" description="Helical" evidence="7">
    <location>
        <begin position="292"/>
        <end position="315"/>
    </location>
</feature>
<dbReference type="SUPFAM" id="SSF103473">
    <property type="entry name" value="MFS general substrate transporter"/>
    <property type="match status" value="1"/>
</dbReference>
<feature type="transmembrane region" description="Helical" evidence="7">
    <location>
        <begin position="81"/>
        <end position="106"/>
    </location>
</feature>
<feature type="transmembrane region" description="Helical" evidence="7">
    <location>
        <begin position="58"/>
        <end position="75"/>
    </location>
</feature>
<evidence type="ECO:0000313" key="10">
    <source>
        <dbReference type="Proteomes" id="UP000477750"/>
    </source>
</evidence>
<comment type="caution">
    <text evidence="9">The sequence shown here is derived from an EMBL/GenBank/DDBJ whole genome shotgun (WGS) entry which is preliminary data.</text>
</comment>
<dbReference type="AlphaFoldDB" id="A0A6L5G1H7"/>
<sequence length="428" mass="43433">MLFTSWSGNQFSPLLLLYQERQHYSTAAVNGFLGVYVLGLVPAFLLSGALSDRYGRRPVMFAGVVAAIAASTVLAFGESGALMICIGRLLAGITVGTATCVGTAWMKELSQWPHDPEADTGSGARRATLSFSLGSAVGAGVAGLFAQWGPWPEQLPFLIHVALTLPFAWLVLRAPETATTGGVPGPLRERLRVPAAGHRRFTRVVLVAGPWVFAVSAIGYGYLPVLLAGATRGWGIAYATLLTVIALVVSSLVQPLAKRIDAHDSARGVLTGLALITAAIGLVAAADVLQSWPVGVAAAAVAGSGMGIGMTSALLEVQRIAAPTDLAGLTGVFYAVSYLGFLSPALLAATAAVTGVPAAALLLGVVGLGVGCALLLVRSYRRHLPGRPAGGAGAVAGLRGPLARVAGGASDAGVASAGTDADGRDARV</sequence>
<dbReference type="PANTHER" id="PTHR23517">
    <property type="entry name" value="RESISTANCE PROTEIN MDTM, PUTATIVE-RELATED-RELATED"/>
    <property type="match status" value="1"/>
</dbReference>
<keyword evidence="4 7" id="KW-0812">Transmembrane</keyword>
<dbReference type="PROSITE" id="PS00216">
    <property type="entry name" value="SUGAR_TRANSPORT_1"/>
    <property type="match status" value="1"/>
</dbReference>
<dbReference type="PANTHER" id="PTHR23517:SF3">
    <property type="entry name" value="INTEGRAL MEMBRANE TRANSPORT PROTEIN"/>
    <property type="match status" value="1"/>
</dbReference>
<name>A0A6L5G1H7_9ACTN</name>
<feature type="domain" description="Major facilitator superfamily (MFS) profile" evidence="8">
    <location>
        <begin position="1"/>
        <end position="381"/>
    </location>
</feature>
<evidence type="ECO:0000256" key="5">
    <source>
        <dbReference type="ARBA" id="ARBA00022989"/>
    </source>
</evidence>
<keyword evidence="10" id="KW-1185">Reference proteome</keyword>
<keyword evidence="6 7" id="KW-0472">Membrane</keyword>
<evidence type="ECO:0000256" key="2">
    <source>
        <dbReference type="ARBA" id="ARBA00022448"/>
    </source>
</evidence>
<evidence type="ECO:0000313" key="9">
    <source>
        <dbReference type="EMBL" id="MQM24022.1"/>
    </source>
</evidence>
<keyword evidence="5 7" id="KW-1133">Transmembrane helix</keyword>
<protein>
    <submittedName>
        <fullName evidence="9">MFS transporter</fullName>
    </submittedName>
</protein>
<dbReference type="InterPro" id="IPR036259">
    <property type="entry name" value="MFS_trans_sf"/>
</dbReference>
<feature type="transmembrane region" description="Helical" evidence="7">
    <location>
        <begin position="269"/>
        <end position="286"/>
    </location>
</feature>
<dbReference type="GO" id="GO:0022857">
    <property type="term" value="F:transmembrane transporter activity"/>
    <property type="evidence" value="ECO:0007669"/>
    <property type="project" value="InterPro"/>
</dbReference>
<dbReference type="PROSITE" id="PS50850">
    <property type="entry name" value="MFS"/>
    <property type="match status" value="1"/>
</dbReference>
<feature type="transmembrane region" description="Helical" evidence="7">
    <location>
        <begin position="154"/>
        <end position="172"/>
    </location>
</feature>
<keyword evidence="3" id="KW-1003">Cell membrane</keyword>
<evidence type="ECO:0000256" key="6">
    <source>
        <dbReference type="ARBA" id="ARBA00023136"/>
    </source>
</evidence>
<evidence type="ECO:0000256" key="4">
    <source>
        <dbReference type="ARBA" id="ARBA00022692"/>
    </source>
</evidence>